<dbReference type="SUPFAM" id="SSF58104">
    <property type="entry name" value="Methyl-accepting chemotaxis protein (MCP) signaling domain"/>
    <property type="match status" value="1"/>
</dbReference>
<reference evidence="5 6" key="1">
    <citation type="submission" date="2019-03" db="EMBL/GenBank/DDBJ databases">
        <title>Genomic Encyclopedia of Type Strains, Phase IV (KMG-IV): sequencing the most valuable type-strain genomes for metagenomic binning, comparative biology and taxonomic classification.</title>
        <authorList>
            <person name="Goeker M."/>
        </authorList>
    </citation>
    <scope>NUCLEOTIDE SEQUENCE [LARGE SCALE GENOMIC DNA]</scope>
    <source>
        <strain evidence="5 6">DSM 19345</strain>
    </source>
</reference>
<dbReference type="Proteomes" id="UP000295678">
    <property type="component" value="Unassembled WGS sequence"/>
</dbReference>
<dbReference type="GO" id="GO:0007165">
    <property type="term" value="P:signal transduction"/>
    <property type="evidence" value="ECO:0007669"/>
    <property type="project" value="UniProtKB-KW"/>
</dbReference>
<feature type="domain" description="Methyl-accepting transducer" evidence="4">
    <location>
        <begin position="72"/>
        <end position="301"/>
    </location>
</feature>
<evidence type="ECO:0000313" key="6">
    <source>
        <dbReference type="Proteomes" id="UP000295678"/>
    </source>
</evidence>
<evidence type="ECO:0000256" key="2">
    <source>
        <dbReference type="ARBA" id="ARBA00029447"/>
    </source>
</evidence>
<keyword evidence="1 3" id="KW-0807">Transducer</keyword>
<dbReference type="PRINTS" id="PR00260">
    <property type="entry name" value="CHEMTRNSDUCR"/>
</dbReference>
<organism evidence="5 6">
    <name type="scientific">Tepidamorphus gemmatus</name>
    <dbReference type="NCBI Taxonomy" id="747076"/>
    <lineage>
        <taxon>Bacteria</taxon>
        <taxon>Pseudomonadati</taxon>
        <taxon>Pseudomonadota</taxon>
        <taxon>Alphaproteobacteria</taxon>
        <taxon>Hyphomicrobiales</taxon>
        <taxon>Tepidamorphaceae</taxon>
        <taxon>Tepidamorphus</taxon>
    </lineage>
</organism>
<dbReference type="GO" id="GO:0004888">
    <property type="term" value="F:transmembrane signaling receptor activity"/>
    <property type="evidence" value="ECO:0007669"/>
    <property type="project" value="InterPro"/>
</dbReference>
<keyword evidence="6" id="KW-1185">Reference proteome</keyword>
<dbReference type="Pfam" id="PF13682">
    <property type="entry name" value="CZB"/>
    <property type="match status" value="1"/>
</dbReference>
<dbReference type="GO" id="GO:0006935">
    <property type="term" value="P:chemotaxis"/>
    <property type="evidence" value="ECO:0007669"/>
    <property type="project" value="InterPro"/>
</dbReference>
<sequence>MLKRVAAGDVIRSGNPVSDEVKEYIRRLAEGDFTADLDVGDDELRQLLADLGKKLAQRFANLTDRIVSTAIQAAEVGVLDAELVRPINQTEQAMQGMASAVEEMASAVKEVDQSSQRVARTAHGVRDVTAASVAQVHAAIGSFQRLADLVNQATGDAAALGEASREIGGIIKSIEWIANQTRLLALNATIEAARAGEAGRGFAVVASEVKNLAQQTAQSTESIRNHIDALSQRVDRMTAVMSEGAAIAEEGRQGINRLGSEIDAVGRSIDGLAGEMADVAQVLAQQSSAVQEIAANIHQVSEMSGRNRELVDRLAKCTDGLSSHIAGAIGDLAACNFPHKVVTLAKADHAMWKQRLMAMAGGIIKLRPDELSDHHSCRLGKWYYGPAAAAYASQPAFRELEHPHRLVHEHGKAAARLFAEGKLDAALAEIAQVEQASRDVLRLLDRLRAS</sequence>
<comment type="caution">
    <text evidence="5">The sequence shown here is derived from an EMBL/GenBank/DDBJ whole genome shotgun (WGS) entry which is preliminary data.</text>
</comment>
<dbReference type="SMART" id="SM00283">
    <property type="entry name" value="MA"/>
    <property type="match status" value="1"/>
</dbReference>
<evidence type="ECO:0000313" key="5">
    <source>
        <dbReference type="EMBL" id="TCT05425.1"/>
    </source>
</evidence>
<dbReference type="Gene3D" id="1.10.287.950">
    <property type="entry name" value="Methyl-accepting chemotaxis protein"/>
    <property type="match status" value="1"/>
</dbReference>
<dbReference type="PANTHER" id="PTHR32089:SF112">
    <property type="entry name" value="LYSOZYME-LIKE PROTEIN-RELATED"/>
    <property type="match status" value="1"/>
</dbReference>
<dbReference type="Gene3D" id="1.20.120.30">
    <property type="entry name" value="Aspartate receptor, ligand-binding domain"/>
    <property type="match status" value="1"/>
</dbReference>
<protein>
    <submittedName>
        <fullName evidence="5">Methyl-accepting chemotaxis sensory transducer</fullName>
    </submittedName>
</protein>
<dbReference type="Pfam" id="PF00015">
    <property type="entry name" value="MCPsignal"/>
    <property type="match status" value="1"/>
</dbReference>
<dbReference type="OrthoDB" id="4514964at2"/>
<name>A0A4R3M2Q3_9HYPH</name>
<dbReference type="InterPro" id="IPR004090">
    <property type="entry name" value="Chemotax_Me-accpt_rcpt"/>
</dbReference>
<dbReference type="GO" id="GO:0016020">
    <property type="term" value="C:membrane"/>
    <property type="evidence" value="ECO:0007669"/>
    <property type="project" value="InterPro"/>
</dbReference>
<dbReference type="PROSITE" id="PS50111">
    <property type="entry name" value="CHEMOTAXIS_TRANSDUC_2"/>
    <property type="match status" value="1"/>
</dbReference>
<comment type="similarity">
    <text evidence="2">Belongs to the methyl-accepting chemotaxis (MCP) protein family.</text>
</comment>
<gene>
    <name evidence="5" type="ORF">EDC22_11347</name>
</gene>
<dbReference type="InterPro" id="IPR025991">
    <property type="entry name" value="Chemoreceptor_zinc-bind_dom"/>
</dbReference>
<evidence type="ECO:0000259" key="4">
    <source>
        <dbReference type="PROSITE" id="PS50111"/>
    </source>
</evidence>
<dbReference type="AlphaFoldDB" id="A0A4R3M2Q3"/>
<dbReference type="EMBL" id="SMAK01000013">
    <property type="protein sequence ID" value="TCT05425.1"/>
    <property type="molecule type" value="Genomic_DNA"/>
</dbReference>
<dbReference type="PANTHER" id="PTHR32089">
    <property type="entry name" value="METHYL-ACCEPTING CHEMOTAXIS PROTEIN MCPB"/>
    <property type="match status" value="1"/>
</dbReference>
<dbReference type="RefSeq" id="WP_132807705.1">
    <property type="nucleotide sequence ID" value="NZ_SMAK01000013.1"/>
</dbReference>
<dbReference type="InterPro" id="IPR004089">
    <property type="entry name" value="MCPsignal_dom"/>
</dbReference>
<accession>A0A4R3M2Q3</accession>
<evidence type="ECO:0000256" key="1">
    <source>
        <dbReference type="ARBA" id="ARBA00023224"/>
    </source>
</evidence>
<proteinExistence type="inferred from homology"/>
<evidence type="ECO:0000256" key="3">
    <source>
        <dbReference type="PROSITE-ProRule" id="PRU00284"/>
    </source>
</evidence>